<keyword evidence="2" id="KW-0732">Signal</keyword>
<evidence type="ECO:0000256" key="1">
    <source>
        <dbReference type="SAM" id="Phobius"/>
    </source>
</evidence>
<protein>
    <submittedName>
        <fullName evidence="3">Uncharacterized protein</fullName>
    </submittedName>
</protein>
<dbReference type="OrthoDB" id="6134459at2759"/>
<dbReference type="InterPro" id="IPR053231">
    <property type="entry name" value="GPCR_LN-TM7"/>
</dbReference>
<keyword evidence="1" id="KW-0472">Membrane</keyword>
<dbReference type="AlphaFoldDB" id="A0A6J8CSE2"/>
<evidence type="ECO:0000313" key="3">
    <source>
        <dbReference type="EMBL" id="CAC5397782.1"/>
    </source>
</evidence>
<evidence type="ECO:0000256" key="2">
    <source>
        <dbReference type="SAM" id="SignalP"/>
    </source>
</evidence>
<dbReference type="PANTHER" id="PTHR45902:SF1">
    <property type="entry name" value="LATROPHILIN RECEPTOR-LIKE PROTEIN A"/>
    <property type="match status" value="1"/>
</dbReference>
<keyword evidence="4" id="KW-1185">Reference proteome</keyword>
<dbReference type="EMBL" id="CACVKT020005772">
    <property type="protein sequence ID" value="CAC5397782.1"/>
    <property type="molecule type" value="Genomic_DNA"/>
</dbReference>
<feature type="transmembrane region" description="Helical" evidence="1">
    <location>
        <begin position="593"/>
        <end position="612"/>
    </location>
</feature>
<feature type="chain" id="PRO_5027065746" evidence="2">
    <location>
        <begin position="18"/>
        <end position="743"/>
    </location>
</feature>
<dbReference type="Proteomes" id="UP000507470">
    <property type="component" value="Unassembled WGS sequence"/>
</dbReference>
<gene>
    <name evidence="3" type="ORF">MCOR_32198</name>
</gene>
<feature type="signal peptide" evidence="2">
    <location>
        <begin position="1"/>
        <end position="17"/>
    </location>
</feature>
<reference evidence="3 4" key="1">
    <citation type="submission" date="2020-06" db="EMBL/GenBank/DDBJ databases">
        <authorList>
            <person name="Li R."/>
            <person name="Bekaert M."/>
        </authorList>
    </citation>
    <scope>NUCLEOTIDE SEQUENCE [LARGE SCALE GENOMIC DNA]</scope>
    <source>
        <strain evidence="4">wild</strain>
    </source>
</reference>
<dbReference type="PANTHER" id="PTHR45902">
    <property type="entry name" value="LATROPHILIN RECEPTOR-LIKE PROTEIN A"/>
    <property type="match status" value="1"/>
</dbReference>
<accession>A0A6J8CSE2</accession>
<keyword evidence="1" id="KW-0812">Transmembrane</keyword>
<proteinExistence type="predicted"/>
<evidence type="ECO:0000313" key="4">
    <source>
        <dbReference type="Proteomes" id="UP000507470"/>
    </source>
</evidence>
<name>A0A6J8CSE2_MYTCO</name>
<keyword evidence="1" id="KW-1133">Transmembrane helix</keyword>
<organism evidence="3 4">
    <name type="scientific">Mytilus coruscus</name>
    <name type="common">Sea mussel</name>
    <dbReference type="NCBI Taxonomy" id="42192"/>
    <lineage>
        <taxon>Eukaryota</taxon>
        <taxon>Metazoa</taxon>
        <taxon>Spiralia</taxon>
        <taxon>Lophotrochozoa</taxon>
        <taxon>Mollusca</taxon>
        <taxon>Bivalvia</taxon>
        <taxon>Autobranchia</taxon>
        <taxon>Pteriomorphia</taxon>
        <taxon>Mytilida</taxon>
        <taxon>Mytiloidea</taxon>
        <taxon>Mytilidae</taxon>
        <taxon>Mytilinae</taxon>
        <taxon>Mytilus</taxon>
    </lineage>
</organism>
<sequence length="743" mass="84535">MDFKVITLLFAIYFTFTDHPEFINGQIFNDETSKLPWNNTKHTPVFWENDFESTTLISLRHYKYSPKSSLLITTDEPREMGTHVDKKRITNATVIGQFHLISNQSDNFLPLGQMKNNSSFYISQAQTTEFSLIKNSLSSKTVSDLANIYPSCFVETCGVVANSSTQYCRCDEKCNDCCIDAGFEKTFNRKDDIPFECSPINDMRYNKTGIYIIKTCPADRSNSTIGIKCHNSDILAVGPWVVSETNVVFQNRFCAECNGINAYTPFLYLWSNVPPSYIQSTINLTIAGKIQYQFVGLYAFKYVKKELVPPDGVNVRQCIVLTEPTFNHTRDCLENTINPVFTDKDHVYRNKFCISPNRSFQCLTNFVSFGIDIHLYDLFPLSVMFPFTEKKLRCPSMVNGFCIENEIYENLPVLKVFSLVSTSKFDKRLKIKILIVMTWALSLGRKWTSAAVRIPTDKSVLITIMTLVGIINKKLNAYDMLKFKQKTLDCEWKIEIQSPEGQIYTADTENKVYDNLTYHGNVDTVYFLDKSIELVMDDYNISIGQNVSKVICERYIIRCEIEKKDSKLIVKEVRCDDGIIQSQLTLYVDSKSVITYTGIGLSVIALIVSVVVHRRLGLYKTIPGSNIENMSLSLLIADILFIVGVGANDHQLICYSIYVHETANHKKPKMTSTDLVDKMTSTDLVDKMTSTDLVDKMTSTDLVDKMIYTDLVDKMTSTDLVDKMTSTDLVDKITSTDLVDRLI</sequence>